<dbReference type="Proteomes" id="UP000005446">
    <property type="component" value="Unassembled WGS sequence"/>
</dbReference>
<reference evidence="1 2" key="1">
    <citation type="journal article" date="2012" name="Eukaryot. Cell">
        <title>Genome sequence of the fungus Glarea lozoyensis: the first genome sequence of a species from the Helotiaceae family.</title>
        <authorList>
            <person name="Youssar L."/>
            <person name="Gruening B.A."/>
            <person name="Erxleben A."/>
            <person name="Guenther S."/>
            <person name="Huettel W."/>
        </authorList>
    </citation>
    <scope>NUCLEOTIDE SEQUENCE [LARGE SCALE GENOMIC DNA]</scope>
    <source>
        <strain evidence="2">ATCC 74030 / MF5533</strain>
    </source>
</reference>
<comment type="caution">
    <text evidence="1">The sequence shown here is derived from an EMBL/GenBank/DDBJ whole genome shotgun (WGS) entry which is preliminary data.</text>
</comment>
<name>H0EN73_GLAL7</name>
<dbReference type="EMBL" id="AGUE01000101">
    <property type="protein sequence ID" value="EHK99993.1"/>
    <property type="molecule type" value="Genomic_DNA"/>
</dbReference>
<organism evidence="1 2">
    <name type="scientific">Glarea lozoyensis (strain ATCC 74030 / MF5533)</name>
    <dbReference type="NCBI Taxonomy" id="1104152"/>
    <lineage>
        <taxon>Eukaryota</taxon>
        <taxon>Fungi</taxon>
        <taxon>Dikarya</taxon>
        <taxon>Ascomycota</taxon>
        <taxon>Pezizomycotina</taxon>
        <taxon>Leotiomycetes</taxon>
        <taxon>Helotiales</taxon>
        <taxon>Helotiaceae</taxon>
        <taxon>Glarea</taxon>
    </lineage>
</organism>
<dbReference type="InParanoid" id="H0EN73"/>
<dbReference type="HOGENOM" id="CLU_2941929_0_0_1"/>
<accession>H0EN73</accession>
<dbReference type="OrthoDB" id="47059at2759"/>
<sequence>MVADNVVVATALTYTPSCGSPIPSNLPWAGRIGDDVGGVTCICISRFEEWAQYRDVWKDV</sequence>
<gene>
    <name evidence="1" type="ORF">M7I_4076</name>
</gene>
<evidence type="ECO:0000313" key="2">
    <source>
        <dbReference type="Proteomes" id="UP000005446"/>
    </source>
</evidence>
<dbReference type="AlphaFoldDB" id="H0EN73"/>
<evidence type="ECO:0000313" key="1">
    <source>
        <dbReference type="EMBL" id="EHK99993.1"/>
    </source>
</evidence>
<keyword evidence="2" id="KW-1185">Reference proteome</keyword>
<protein>
    <submittedName>
        <fullName evidence="1">Uncharacterized protein</fullName>
    </submittedName>
</protein>
<proteinExistence type="predicted"/>